<evidence type="ECO:0000256" key="2">
    <source>
        <dbReference type="ARBA" id="ARBA00004481"/>
    </source>
</evidence>
<keyword evidence="11" id="KW-1185">Reference proteome</keyword>
<evidence type="ECO:0000256" key="6">
    <source>
        <dbReference type="ARBA" id="ARBA00022833"/>
    </source>
</evidence>
<dbReference type="SMART" id="SM00714">
    <property type="entry name" value="LITAF"/>
    <property type="match status" value="1"/>
</dbReference>
<keyword evidence="7 8" id="KW-0472">Membrane</keyword>
<gene>
    <name evidence="10" type="ORF">SPLIT_LOCUS450</name>
</gene>
<organism evidence="10 11">
    <name type="scientific">Spodoptera littoralis</name>
    <name type="common">Egyptian cotton leafworm</name>
    <dbReference type="NCBI Taxonomy" id="7109"/>
    <lineage>
        <taxon>Eukaryota</taxon>
        <taxon>Metazoa</taxon>
        <taxon>Ecdysozoa</taxon>
        <taxon>Arthropoda</taxon>
        <taxon>Hexapoda</taxon>
        <taxon>Insecta</taxon>
        <taxon>Pterygota</taxon>
        <taxon>Neoptera</taxon>
        <taxon>Endopterygota</taxon>
        <taxon>Lepidoptera</taxon>
        <taxon>Glossata</taxon>
        <taxon>Ditrysia</taxon>
        <taxon>Noctuoidea</taxon>
        <taxon>Noctuidae</taxon>
        <taxon>Amphipyrinae</taxon>
        <taxon>Spodoptera</taxon>
    </lineage>
</organism>
<dbReference type="InterPro" id="IPR037519">
    <property type="entry name" value="LITAF_fam"/>
</dbReference>
<evidence type="ECO:0000256" key="8">
    <source>
        <dbReference type="SAM" id="Phobius"/>
    </source>
</evidence>
<dbReference type="PANTHER" id="PTHR23292">
    <property type="entry name" value="LIPOPOLYSACCHARIDE-INDUCED TUMOR NECROSIS FACTOR-ALPHA FACTOR"/>
    <property type="match status" value="1"/>
</dbReference>
<dbReference type="GO" id="GO:0008270">
    <property type="term" value="F:zinc ion binding"/>
    <property type="evidence" value="ECO:0007669"/>
    <property type="project" value="TreeGrafter"/>
</dbReference>
<dbReference type="Proteomes" id="UP001153321">
    <property type="component" value="Chromosome 10"/>
</dbReference>
<evidence type="ECO:0000313" key="11">
    <source>
        <dbReference type="Proteomes" id="UP001153321"/>
    </source>
</evidence>
<dbReference type="AlphaFoldDB" id="A0A9P0MYJ0"/>
<evidence type="ECO:0000256" key="5">
    <source>
        <dbReference type="ARBA" id="ARBA00022723"/>
    </source>
</evidence>
<dbReference type="GO" id="GO:0005765">
    <property type="term" value="C:lysosomal membrane"/>
    <property type="evidence" value="ECO:0007669"/>
    <property type="project" value="UniProtKB-SubCell"/>
</dbReference>
<reference evidence="10" key="1">
    <citation type="submission" date="2022-02" db="EMBL/GenBank/DDBJ databases">
        <authorList>
            <person name="King R."/>
        </authorList>
    </citation>
    <scope>NUCLEOTIDE SEQUENCE</scope>
</reference>
<dbReference type="Pfam" id="PF10601">
    <property type="entry name" value="zf-LITAF-like"/>
    <property type="match status" value="1"/>
</dbReference>
<sequence>MQQKINMNIVQVGPEPSQITCPSCRATIVTRVERKSTTKTHVIALLLCLFLCWPCVCVPYCVDSCQNADHYCPNCNSYLVYFHKIARIDLEDYQAPISTQTPWLVRAKSRVRLANLHAASVAYMMHGQEQPLQEPPQQPPQGPQHY</sequence>
<keyword evidence="6" id="KW-0862">Zinc</keyword>
<evidence type="ECO:0000313" key="10">
    <source>
        <dbReference type="EMBL" id="CAH1635088.1"/>
    </source>
</evidence>
<protein>
    <recommendedName>
        <fullName evidence="9">LITAF domain-containing protein</fullName>
    </recommendedName>
</protein>
<evidence type="ECO:0000256" key="4">
    <source>
        <dbReference type="ARBA" id="ARBA00005975"/>
    </source>
</evidence>
<keyword evidence="8" id="KW-1133">Transmembrane helix</keyword>
<dbReference type="PANTHER" id="PTHR23292:SF14">
    <property type="entry name" value="FI16615P1-RELATED"/>
    <property type="match status" value="1"/>
</dbReference>
<evidence type="ECO:0000256" key="3">
    <source>
        <dbReference type="ARBA" id="ARBA00004630"/>
    </source>
</evidence>
<evidence type="ECO:0000259" key="9">
    <source>
        <dbReference type="PROSITE" id="PS51837"/>
    </source>
</evidence>
<feature type="domain" description="LITAF" evidence="9">
    <location>
        <begin position="1"/>
        <end position="84"/>
    </location>
</feature>
<keyword evidence="8" id="KW-0812">Transmembrane</keyword>
<name>A0A9P0MYJ0_SPOLI</name>
<comment type="similarity">
    <text evidence="4">Belongs to the CDIP1/LITAF family.</text>
</comment>
<feature type="transmembrane region" description="Helical" evidence="8">
    <location>
        <begin position="42"/>
        <end position="62"/>
    </location>
</feature>
<keyword evidence="5" id="KW-0479">Metal-binding</keyword>
<dbReference type="GO" id="GO:0031902">
    <property type="term" value="C:late endosome membrane"/>
    <property type="evidence" value="ECO:0007669"/>
    <property type="project" value="UniProtKB-SubCell"/>
</dbReference>
<evidence type="ECO:0000256" key="7">
    <source>
        <dbReference type="ARBA" id="ARBA00023136"/>
    </source>
</evidence>
<comment type="subcellular location">
    <subcellularLocation>
        <location evidence="2">Endosome membrane</location>
        <topology evidence="2">Peripheral membrane protein</topology>
    </subcellularLocation>
    <subcellularLocation>
        <location evidence="1">Late endosome membrane</location>
    </subcellularLocation>
    <subcellularLocation>
        <location evidence="3">Lysosome membrane</location>
        <topology evidence="3">Peripheral membrane protein</topology>
        <orientation evidence="3">Cytoplasmic side</orientation>
    </subcellularLocation>
</comment>
<dbReference type="PROSITE" id="PS51837">
    <property type="entry name" value="LITAF"/>
    <property type="match status" value="1"/>
</dbReference>
<proteinExistence type="inferred from homology"/>
<dbReference type="InterPro" id="IPR006629">
    <property type="entry name" value="LITAF"/>
</dbReference>
<accession>A0A9P0MYJ0</accession>
<dbReference type="EMBL" id="LR824541">
    <property type="protein sequence ID" value="CAH1635088.1"/>
    <property type="molecule type" value="Genomic_DNA"/>
</dbReference>
<evidence type="ECO:0000256" key="1">
    <source>
        <dbReference type="ARBA" id="ARBA00004414"/>
    </source>
</evidence>